<keyword evidence="2" id="KW-0732">Signal</keyword>
<feature type="repeat" description="TPR" evidence="1">
    <location>
        <begin position="271"/>
        <end position="304"/>
    </location>
</feature>
<dbReference type="InterPro" id="IPR019734">
    <property type="entry name" value="TPR_rpt"/>
</dbReference>
<dbReference type="RefSeq" id="WP_117599210.1">
    <property type="nucleotide sequence ID" value="NZ_QSVA01000001.1"/>
</dbReference>
<dbReference type="SMART" id="SM00028">
    <property type="entry name" value="TPR"/>
    <property type="match status" value="5"/>
</dbReference>
<dbReference type="InterPro" id="IPR011990">
    <property type="entry name" value="TPR-like_helical_dom_sf"/>
</dbReference>
<dbReference type="Proteomes" id="UP000260759">
    <property type="component" value="Unassembled WGS sequence"/>
</dbReference>
<feature type="repeat" description="TPR" evidence="1">
    <location>
        <begin position="438"/>
        <end position="471"/>
    </location>
</feature>
<dbReference type="EMBL" id="QSVA01000001">
    <property type="protein sequence ID" value="RGN97307.1"/>
    <property type="molecule type" value="Genomic_DNA"/>
</dbReference>
<dbReference type="Gene3D" id="1.25.40.10">
    <property type="entry name" value="Tetratricopeptide repeat domain"/>
    <property type="match status" value="2"/>
</dbReference>
<dbReference type="PANTHER" id="PTHR12558:SF13">
    <property type="entry name" value="CELL DIVISION CYCLE PROTEIN 27 HOMOLOG"/>
    <property type="match status" value="1"/>
</dbReference>
<reference evidence="3 4" key="1">
    <citation type="submission" date="2018-08" db="EMBL/GenBank/DDBJ databases">
        <title>A genome reference for cultivated species of the human gut microbiota.</title>
        <authorList>
            <person name="Zou Y."/>
            <person name="Xue W."/>
            <person name="Luo G."/>
        </authorList>
    </citation>
    <scope>NUCLEOTIDE SEQUENCE [LARGE SCALE GENOMIC DNA]</scope>
    <source>
        <strain evidence="3 4">OM03-4</strain>
    </source>
</reference>
<evidence type="ECO:0000256" key="2">
    <source>
        <dbReference type="SAM" id="SignalP"/>
    </source>
</evidence>
<evidence type="ECO:0008006" key="5">
    <source>
        <dbReference type="Google" id="ProtNLM"/>
    </source>
</evidence>
<dbReference type="Pfam" id="PF13432">
    <property type="entry name" value="TPR_16"/>
    <property type="match status" value="2"/>
</dbReference>
<feature type="signal peptide" evidence="2">
    <location>
        <begin position="1"/>
        <end position="23"/>
    </location>
</feature>
<evidence type="ECO:0000256" key="1">
    <source>
        <dbReference type="PROSITE-ProRule" id="PRU00339"/>
    </source>
</evidence>
<name>A0A3E5F5K2_BACUN</name>
<evidence type="ECO:0000313" key="4">
    <source>
        <dbReference type="Proteomes" id="UP000260759"/>
    </source>
</evidence>
<dbReference type="SUPFAM" id="SSF48452">
    <property type="entry name" value="TPR-like"/>
    <property type="match status" value="2"/>
</dbReference>
<gene>
    <name evidence="3" type="ORF">DXB37_00060</name>
</gene>
<dbReference type="PROSITE" id="PS50005">
    <property type="entry name" value="TPR"/>
    <property type="match status" value="2"/>
</dbReference>
<sequence>MNANMKRRFVFCLGAMLSAGTLAAQTPVPEWQAGVDKVKSLIKANPEQASDAAGELLKGKNKKNVELVTSVARAYLDAGQLKEAETYLEMARKADNKAPAVSVLEGDIAFARKDIGKACQLYEQAIYFDSNYKDAYLKYAQAYKSASPSQAIEKLNQLKAIAPDCLEADKELAEVYYATNRFGKAADTYAKFIDTPVAMEDDILKYAFALFLNHDFEKSLAVAQKGLQKNARHAAFNRLVMYNNVDLKRYDEAEKAADAFFNASDNADYSYLDYRYHGALLSALKKYDQAIEEYGKALEKDESQVDLWREIADAYELKNDFTQAIAAYKKYYDSLAQDKKMSENLFQLGRLYYGEGTSSDDTLAVQPADRMAALQAADSVFALVAEQAPDSYLGDMWRARTHSAMDPETTEGLAKPYYEKVVDVLLAKNEPRYNSALIECYSYLGYYYLLKSDYATSKEYWNKILAIDPTNATANKALDGIK</sequence>
<organism evidence="3 4">
    <name type="scientific">Bacteroides uniformis</name>
    <dbReference type="NCBI Taxonomy" id="820"/>
    <lineage>
        <taxon>Bacteria</taxon>
        <taxon>Pseudomonadati</taxon>
        <taxon>Bacteroidota</taxon>
        <taxon>Bacteroidia</taxon>
        <taxon>Bacteroidales</taxon>
        <taxon>Bacteroidaceae</taxon>
        <taxon>Bacteroides</taxon>
    </lineage>
</organism>
<evidence type="ECO:0000313" key="3">
    <source>
        <dbReference type="EMBL" id="RGN97307.1"/>
    </source>
</evidence>
<proteinExistence type="predicted"/>
<feature type="chain" id="PRO_5017783326" description="Tetratricopeptide repeat protein" evidence="2">
    <location>
        <begin position="24"/>
        <end position="482"/>
    </location>
</feature>
<keyword evidence="1" id="KW-0802">TPR repeat</keyword>
<accession>A0A3E5F5K2</accession>
<dbReference type="AlphaFoldDB" id="A0A3E5F5K2"/>
<dbReference type="PANTHER" id="PTHR12558">
    <property type="entry name" value="CELL DIVISION CYCLE 16,23,27"/>
    <property type="match status" value="1"/>
</dbReference>
<protein>
    <recommendedName>
        <fullName evidence="5">Tetratricopeptide repeat protein</fullName>
    </recommendedName>
</protein>
<comment type="caution">
    <text evidence="3">The sequence shown here is derived from an EMBL/GenBank/DDBJ whole genome shotgun (WGS) entry which is preliminary data.</text>
</comment>